<dbReference type="Gene3D" id="1.10.10.10">
    <property type="entry name" value="Winged helix-like DNA-binding domain superfamily/Winged helix DNA-binding domain"/>
    <property type="match status" value="1"/>
</dbReference>
<protein>
    <submittedName>
        <fullName evidence="1">GntR family transcriptional regulator</fullName>
    </submittedName>
</protein>
<dbReference type="Proteomes" id="UP000061660">
    <property type="component" value="Chromosome"/>
</dbReference>
<dbReference type="SMART" id="SM00345">
    <property type="entry name" value="HTH_GNTR"/>
    <property type="match status" value="1"/>
</dbReference>
<dbReference type="PANTHER" id="PTHR43537:SF45">
    <property type="entry name" value="GNTR FAMILY REGULATORY PROTEIN"/>
    <property type="match status" value="1"/>
</dbReference>
<dbReference type="SUPFAM" id="SSF46785">
    <property type="entry name" value="Winged helix' DNA-binding domain"/>
    <property type="match status" value="1"/>
</dbReference>
<dbReference type="SUPFAM" id="SSF48008">
    <property type="entry name" value="GntR ligand-binding domain-like"/>
    <property type="match status" value="1"/>
</dbReference>
<reference evidence="2" key="1">
    <citation type="submission" date="2015-12" db="EMBL/GenBank/DDBJ databases">
        <title>Complete genome sequences of two moderately thermophilic Paenibacillus species.</title>
        <authorList>
            <person name="Butler R.III."/>
            <person name="Wang J."/>
            <person name="Stark B.C."/>
            <person name="Pombert J.-F."/>
        </authorList>
    </citation>
    <scope>NUCLEOTIDE SEQUENCE [LARGE SCALE GENOMIC DNA]</scope>
    <source>
        <strain evidence="2">32O-Y</strain>
    </source>
</reference>
<dbReference type="RefSeq" id="WP_054820101.1">
    <property type="nucleotide sequence ID" value="NZ_BJCS01000014.1"/>
</dbReference>
<dbReference type="Pfam" id="PF07729">
    <property type="entry name" value="FCD"/>
    <property type="match status" value="1"/>
</dbReference>
<sequence>MITLKLDPEGDSLSERVYLSLRQALLKGELYPGFRLVVLDIANSLGISQAPVREAMERLKQEGLLISKHNKGSFVSDITQKKIEDIYEMRELIEGFAVKRALPTLKSSDIDYLNRLYSEMKRCAQEDDVFRLIEYDMRFHGLFYERCGNEVLSQQWNQIHVQIKRFIAVATQIYFPNLEAVADSHIPLLRSLENGDVHEAEAIFSDHIKVWWRTKK</sequence>
<dbReference type="InterPro" id="IPR000524">
    <property type="entry name" value="Tscrpt_reg_HTH_GntR"/>
</dbReference>
<dbReference type="Pfam" id="PF00392">
    <property type="entry name" value="GntR"/>
    <property type="match status" value="1"/>
</dbReference>
<dbReference type="PANTHER" id="PTHR43537">
    <property type="entry name" value="TRANSCRIPTIONAL REGULATOR, GNTR FAMILY"/>
    <property type="match status" value="1"/>
</dbReference>
<dbReference type="PROSITE" id="PS50949">
    <property type="entry name" value="HTH_GNTR"/>
    <property type="match status" value="1"/>
</dbReference>
<dbReference type="AlphaFoldDB" id="A0A0U2WEU9"/>
<dbReference type="SMART" id="SM00895">
    <property type="entry name" value="FCD"/>
    <property type="match status" value="1"/>
</dbReference>
<dbReference type="KEGG" id="pnp:IJ22_46440"/>
<dbReference type="STRING" id="162209.IJ22_46440"/>
<evidence type="ECO:0000313" key="1">
    <source>
        <dbReference type="EMBL" id="ALS24910.1"/>
    </source>
</evidence>
<dbReference type="PATRIC" id="fig|162209.4.peg.4884"/>
<evidence type="ECO:0000313" key="2">
    <source>
        <dbReference type="Proteomes" id="UP000061660"/>
    </source>
</evidence>
<organism evidence="1 2">
    <name type="scientific">Paenibacillus naphthalenovorans</name>
    <dbReference type="NCBI Taxonomy" id="162209"/>
    <lineage>
        <taxon>Bacteria</taxon>
        <taxon>Bacillati</taxon>
        <taxon>Bacillota</taxon>
        <taxon>Bacilli</taxon>
        <taxon>Bacillales</taxon>
        <taxon>Paenibacillaceae</taxon>
        <taxon>Paenibacillus</taxon>
    </lineage>
</organism>
<gene>
    <name evidence="1" type="ORF">IJ22_46440</name>
</gene>
<dbReference type="EMBL" id="CP013652">
    <property type="protein sequence ID" value="ALS24910.1"/>
    <property type="molecule type" value="Genomic_DNA"/>
</dbReference>
<dbReference type="Gene3D" id="1.20.120.530">
    <property type="entry name" value="GntR ligand-binding domain-like"/>
    <property type="match status" value="1"/>
</dbReference>
<name>A0A0U2WEU9_9BACL</name>
<reference evidence="1 2" key="2">
    <citation type="journal article" date="2016" name="Genome Announc.">
        <title>Complete Genome Sequences of Two Interactive Moderate Thermophiles, Paenibacillus napthalenovorans 32O-Y and Paenibacillus sp. 32O-W.</title>
        <authorList>
            <person name="Butler R.R.III."/>
            <person name="Wang J."/>
            <person name="Stark B.C."/>
            <person name="Pombert J.F."/>
        </authorList>
    </citation>
    <scope>NUCLEOTIDE SEQUENCE [LARGE SCALE GENOMIC DNA]</scope>
    <source>
        <strain evidence="1 2">32O-Y</strain>
    </source>
</reference>
<proteinExistence type="predicted"/>
<dbReference type="CDD" id="cd07377">
    <property type="entry name" value="WHTH_GntR"/>
    <property type="match status" value="1"/>
</dbReference>
<dbReference type="InterPro" id="IPR036390">
    <property type="entry name" value="WH_DNA-bd_sf"/>
</dbReference>
<accession>A0A0U2WEU9</accession>
<dbReference type="GO" id="GO:0003700">
    <property type="term" value="F:DNA-binding transcription factor activity"/>
    <property type="evidence" value="ECO:0007669"/>
    <property type="project" value="InterPro"/>
</dbReference>
<dbReference type="InterPro" id="IPR036388">
    <property type="entry name" value="WH-like_DNA-bd_sf"/>
</dbReference>
<dbReference type="OrthoDB" id="574518at2"/>
<dbReference type="InterPro" id="IPR008920">
    <property type="entry name" value="TF_FadR/GntR_C"/>
</dbReference>
<keyword evidence="2" id="KW-1185">Reference proteome</keyword>
<dbReference type="InterPro" id="IPR011711">
    <property type="entry name" value="GntR_C"/>
</dbReference>